<organism evidence="1 2">
    <name type="scientific">Pedobacter frigidisoli</name>
    <dbReference type="NCBI Taxonomy" id="2530455"/>
    <lineage>
        <taxon>Bacteria</taxon>
        <taxon>Pseudomonadati</taxon>
        <taxon>Bacteroidota</taxon>
        <taxon>Sphingobacteriia</taxon>
        <taxon>Sphingobacteriales</taxon>
        <taxon>Sphingobacteriaceae</taxon>
        <taxon>Pedobacter</taxon>
    </lineage>
</organism>
<dbReference type="AlphaFoldDB" id="A0A4R0NYW8"/>
<reference evidence="1 2" key="1">
    <citation type="submission" date="2019-02" db="EMBL/GenBank/DDBJ databases">
        <title>Pedobacter sp. RP-3-11 sp. nov., isolated from Arctic soil.</title>
        <authorList>
            <person name="Dahal R.H."/>
        </authorList>
    </citation>
    <scope>NUCLEOTIDE SEQUENCE [LARGE SCALE GENOMIC DNA]</scope>
    <source>
        <strain evidence="1 2">RP-3-11</strain>
    </source>
</reference>
<comment type="caution">
    <text evidence="1">The sequence shown here is derived from an EMBL/GenBank/DDBJ whole genome shotgun (WGS) entry which is preliminary data.</text>
</comment>
<evidence type="ECO:0008006" key="3">
    <source>
        <dbReference type="Google" id="ProtNLM"/>
    </source>
</evidence>
<evidence type="ECO:0000313" key="2">
    <source>
        <dbReference type="Proteomes" id="UP000291485"/>
    </source>
</evidence>
<protein>
    <recommendedName>
        <fullName evidence="3">YD repeat-containing protein</fullName>
    </recommendedName>
</protein>
<dbReference type="EMBL" id="SJSN01000012">
    <property type="protein sequence ID" value="TCD05838.1"/>
    <property type="molecule type" value="Genomic_DNA"/>
</dbReference>
<sequence length="1213" mass="134579">MEYFKNYFTLMLLAAVGNLAICWKANAQMNQPSISGDMVSVLAPSPNAASLGKFLELPVGEYTGVPNIGIPMWQIKDGDISLDIGLSYHAGGVKVDDIASWVGTGWSLNAGGMISRVVRGLPDSYGTAQTISNFVNNQMNTATRDAFLLGTYRGTTDSEQDLYHVNVGDLSFSFFEDEYDSFKLMPANPNIKIQRDVNGYDWIITNASGVKYKFGQREYSESDTRYQGQGVMTDGQYFFDATSWYVTEIEDAKSNKVNFTYTSHNINYLTKGTEKVYIPETILNECQKYTGYNFNYNLITAQKLQSIIFKNGTINFYEGPARLDCNGDHMLDRIDILGSDNGILKRFKFFTSYFENNNTGTGGINLYSNTDHKRLRLDSLREESNTKMNKPYKFLYYYGQGLPYRNSNAQDHWGYSNGANNTTSVSYYEQLNGLRKGADKNANEGASIECSLKSIIYPTGGTTDFELEGNRFTTMESTMLDQEYYLAALAGNNNNTSTDFYFEKDFTISSEMGNVNTTVRFLTEGVDTYCSCTIWGKIVKPDNSEVSIINGTILSLEPGNYKLKVDMISEYAGNPYLFFHIFLVTSMNQVATQQAVEIGGPGLRIRKITKKPLFGPEIIETYDYNIPSTAKSSGQVGNIPNYVYQTSIASGSGWSADYTCTYRVYSSASNSTLVNTKSSYLGYSQVTKTVLGSGDNGKIISRFSNFSEANDINNTSGFPFPPNSSQDWKRGLLLSKEVFKSGNVLVRKEAYKYGVVPGSAYTTYGVKIGPSIQMNFSASNQVILNALYAASYPISTDAYAVQVDTVVEINNGVSLPTMKSYQYSVNGFNLKEVSGNTSNGSTLISRFYYPKDYESNASSSPLLASLLEYNILNQPIEQVTVKSDQGIEHMVGGVISEFGYDPIGSSKIFSLRRTLVAESDQMNLGDRYDFLHIPTHYREKISYSFHDQNGKPRTIKVNGGSPISYLYSYRNQYPIIEAKNVDYSSLAAALSTTSMNTINASNPSDVDVAAVAGQLRSALPSAFITGYTYKPLVGMTSMTDPKGMTMSYDYDDFQRLKYIRDDNGDITKSYCYNYAGQVVDCDWAGGGTTNPGGGDLPLVHNYQTAFSTLRYEVCPSNGPETPMLYQPLYSVRYLGAVPIPVGGPSVPEARFYTDQSLTTLAPTGYYTLRETGAGHIGYKLYYIQNGKFIFEVWCDESDPIIPPPEEPEVVPPH</sequence>
<evidence type="ECO:0000313" key="1">
    <source>
        <dbReference type="EMBL" id="TCD05838.1"/>
    </source>
</evidence>
<dbReference type="OrthoDB" id="903892at2"/>
<accession>A0A4R0NYW8</accession>
<gene>
    <name evidence="1" type="ORF">EZ449_15345</name>
</gene>
<dbReference type="Proteomes" id="UP000291485">
    <property type="component" value="Unassembled WGS sequence"/>
</dbReference>
<proteinExistence type="predicted"/>
<dbReference type="RefSeq" id="WP_131560394.1">
    <property type="nucleotide sequence ID" value="NZ_SJSN01000012.1"/>
</dbReference>
<keyword evidence="2" id="KW-1185">Reference proteome</keyword>
<name>A0A4R0NYW8_9SPHI</name>